<name>A0A2V4N562_9RHOB</name>
<dbReference type="Gene3D" id="3.30.2010.10">
    <property type="entry name" value="Metalloproteases ('zincins'), catalytic domain"/>
    <property type="match status" value="1"/>
</dbReference>
<dbReference type="InterPro" id="IPR053136">
    <property type="entry name" value="UTP_pyrophosphatase-like"/>
</dbReference>
<evidence type="ECO:0000259" key="1">
    <source>
        <dbReference type="Pfam" id="PF01863"/>
    </source>
</evidence>
<comment type="caution">
    <text evidence="2">The sequence shown here is derived from an EMBL/GenBank/DDBJ whole genome shotgun (WGS) entry which is preliminary data.</text>
</comment>
<dbReference type="Proteomes" id="UP000248012">
    <property type="component" value="Unassembled WGS sequence"/>
</dbReference>
<dbReference type="PANTHER" id="PTHR30399:SF1">
    <property type="entry name" value="UTP PYROPHOSPHATASE"/>
    <property type="match status" value="1"/>
</dbReference>
<dbReference type="AlphaFoldDB" id="A0A2V4N562"/>
<accession>A0A2V4N562</accession>
<sequence>MAQHILEGNPRVEISLRRSARARRISLRVSRLDGRVTLTLPKGVRDREGLDFAREKADWLRAQLADRKAEVLATHGADIPLLGRLHRVAPAATGRSPRVEGQQLLVPGAPDRVPARLGGYIKERARAELAAASDRYAAALGRSYSSLTLRDTRSRWGSCSSAGGLMYSWRLVMAPRAVMDYVAAHEVAHLAEMNHSQAFWETVEQLYGDTRAPRRWLREEGGDLHRYRFKA</sequence>
<keyword evidence="3" id="KW-1185">Reference proteome</keyword>
<dbReference type="RefSeq" id="WP_110794658.1">
    <property type="nucleotide sequence ID" value="NZ_KZ826481.1"/>
</dbReference>
<reference evidence="2 3" key="1">
    <citation type="submission" date="2018-05" db="EMBL/GenBank/DDBJ databases">
        <title>Oceanovita maritima gen. nov., sp. nov., a marine bacterium in the family Rhodobacteraceae isolated from surface seawater of Lundu port Xiamen, China.</title>
        <authorList>
            <person name="Hetharua B.H."/>
            <person name="Min D."/>
            <person name="Liao H."/>
            <person name="Tian Y."/>
        </authorList>
    </citation>
    <scope>NUCLEOTIDE SEQUENCE [LARGE SCALE GENOMIC DNA]</scope>
    <source>
        <strain evidence="2 3">FSX-11</strain>
    </source>
</reference>
<dbReference type="PANTHER" id="PTHR30399">
    <property type="entry name" value="UNCHARACTERIZED PROTEIN YGJP"/>
    <property type="match status" value="1"/>
</dbReference>
<feature type="domain" description="YgjP-like metallopeptidase" evidence="1">
    <location>
        <begin position="23"/>
        <end position="219"/>
    </location>
</feature>
<evidence type="ECO:0000313" key="2">
    <source>
        <dbReference type="EMBL" id="PYC49082.1"/>
    </source>
</evidence>
<dbReference type="OrthoDB" id="9795402at2"/>
<organism evidence="2 3">
    <name type="scientific">Litorivita pollutaquae</name>
    <dbReference type="NCBI Taxonomy" id="2200892"/>
    <lineage>
        <taxon>Bacteria</taxon>
        <taxon>Pseudomonadati</taxon>
        <taxon>Pseudomonadota</taxon>
        <taxon>Alphaproteobacteria</taxon>
        <taxon>Rhodobacterales</taxon>
        <taxon>Paracoccaceae</taxon>
        <taxon>Litorivita</taxon>
    </lineage>
</organism>
<dbReference type="EMBL" id="QFVT01000002">
    <property type="protein sequence ID" value="PYC49082.1"/>
    <property type="molecule type" value="Genomic_DNA"/>
</dbReference>
<dbReference type="CDD" id="cd07344">
    <property type="entry name" value="M48_yhfN_like"/>
    <property type="match status" value="1"/>
</dbReference>
<proteinExistence type="predicted"/>
<evidence type="ECO:0000313" key="3">
    <source>
        <dbReference type="Proteomes" id="UP000248012"/>
    </source>
</evidence>
<dbReference type="InterPro" id="IPR002725">
    <property type="entry name" value="YgjP-like_metallopeptidase"/>
</dbReference>
<dbReference type="Pfam" id="PF01863">
    <property type="entry name" value="YgjP-like"/>
    <property type="match status" value="1"/>
</dbReference>
<gene>
    <name evidence="2" type="ORF">DI396_03230</name>
</gene>
<protein>
    <submittedName>
        <fullName evidence="2">M48 family peptidase</fullName>
    </submittedName>
</protein>